<dbReference type="PANTHER" id="PTHR43022">
    <property type="entry name" value="PROTEIN SMF"/>
    <property type="match status" value="1"/>
</dbReference>
<evidence type="ECO:0000313" key="4">
    <source>
        <dbReference type="EMBL" id="SHK97876.1"/>
    </source>
</evidence>
<gene>
    <name evidence="4" type="ORF">SAMN05720469_12726</name>
</gene>
<keyword evidence="5" id="KW-1185">Reference proteome</keyword>
<dbReference type="AlphaFoldDB" id="A0A1M6WW38"/>
<dbReference type="PANTHER" id="PTHR43022:SF1">
    <property type="entry name" value="PROTEIN SMF"/>
    <property type="match status" value="1"/>
</dbReference>
<dbReference type="GO" id="GO:0009294">
    <property type="term" value="P:DNA-mediated transformation"/>
    <property type="evidence" value="ECO:0007669"/>
    <property type="project" value="InterPro"/>
</dbReference>
<evidence type="ECO:0000313" key="5">
    <source>
        <dbReference type="Proteomes" id="UP000184275"/>
    </source>
</evidence>
<reference evidence="5" key="1">
    <citation type="submission" date="2016-11" db="EMBL/GenBank/DDBJ databases">
        <authorList>
            <person name="Varghese N."/>
            <person name="Submissions S."/>
        </authorList>
    </citation>
    <scope>NUCLEOTIDE SEQUENCE [LARGE SCALE GENOMIC DNA]</scope>
    <source>
        <strain evidence="5">UWOS</strain>
    </source>
</reference>
<dbReference type="RefSeq" id="WP_083545868.1">
    <property type="nucleotide sequence ID" value="NZ_FRAW01000027.1"/>
</dbReference>
<dbReference type="Proteomes" id="UP000184275">
    <property type="component" value="Unassembled WGS sequence"/>
</dbReference>
<dbReference type="SUPFAM" id="SSF102405">
    <property type="entry name" value="MCP/YpsA-like"/>
    <property type="match status" value="1"/>
</dbReference>
<dbReference type="InterPro" id="IPR057666">
    <property type="entry name" value="DrpA_SLOG"/>
</dbReference>
<organism evidence="4 5">
    <name type="scientific">Fibrobacter intestinalis</name>
    <dbReference type="NCBI Taxonomy" id="28122"/>
    <lineage>
        <taxon>Bacteria</taxon>
        <taxon>Pseudomonadati</taxon>
        <taxon>Fibrobacterota</taxon>
        <taxon>Fibrobacteria</taxon>
        <taxon>Fibrobacterales</taxon>
        <taxon>Fibrobacteraceae</taxon>
        <taxon>Fibrobacter</taxon>
    </lineage>
</organism>
<protein>
    <submittedName>
        <fullName evidence="4">DNA processing protein</fullName>
    </submittedName>
</protein>
<dbReference type="EMBL" id="FRAW01000027">
    <property type="protein sequence ID" value="SHK97876.1"/>
    <property type="molecule type" value="Genomic_DNA"/>
</dbReference>
<evidence type="ECO:0000259" key="3">
    <source>
        <dbReference type="Pfam" id="PF17782"/>
    </source>
</evidence>
<dbReference type="Gene3D" id="3.40.50.450">
    <property type="match status" value="1"/>
</dbReference>
<feature type="domain" description="DprA winged helix" evidence="3">
    <location>
        <begin position="257"/>
        <end position="290"/>
    </location>
</feature>
<comment type="similarity">
    <text evidence="1">Belongs to the DprA/Smf family.</text>
</comment>
<dbReference type="InterPro" id="IPR003488">
    <property type="entry name" value="DprA"/>
</dbReference>
<name>A0A1M6WW38_9BACT</name>
<evidence type="ECO:0000256" key="1">
    <source>
        <dbReference type="ARBA" id="ARBA00006525"/>
    </source>
</evidence>
<proteinExistence type="inferred from homology"/>
<sequence>MTSKINYFPVHTLERKNFPNDFRQIPRLPEVLYYRGSLPDFHLSWIAMVGTRRPSPNAETICQKLIRNLQCTDAVVLSGLAQGIDSYCHQSAFLYKIPTVAVIAQGIELEIGGSRKIVAEKILESGGAIISEYPRKTPPLAFMFPQRNRIIAGLSKSVTLIESKEHGGGLLTVEYAQKLKRKILAVPGSLLSETAQGPNRLISQKIAEPVWNPNDFSDLCGARRLTDISPQNLPGMGIRLSESAQKLFDQNAGFTHSLNDLCANSSFPISQILAILTELEIAGLVHSKDGDAFHFSIPE</sequence>
<dbReference type="Pfam" id="PF17782">
    <property type="entry name" value="WHD_DprA"/>
    <property type="match status" value="1"/>
</dbReference>
<evidence type="ECO:0000259" key="2">
    <source>
        <dbReference type="Pfam" id="PF02481"/>
    </source>
</evidence>
<dbReference type="Pfam" id="PF02481">
    <property type="entry name" value="DNA_processg_A"/>
    <property type="match status" value="1"/>
</dbReference>
<feature type="domain" description="Smf/DprA SLOG" evidence="2">
    <location>
        <begin position="12"/>
        <end position="217"/>
    </location>
</feature>
<dbReference type="InterPro" id="IPR041614">
    <property type="entry name" value="DprA_WH"/>
</dbReference>
<accession>A0A1M6WW38</accession>